<protein>
    <recommendedName>
        <fullName evidence="3">Smr domain-containing protein</fullName>
    </recommendedName>
</protein>
<evidence type="ECO:0000259" key="3">
    <source>
        <dbReference type="PROSITE" id="PS50828"/>
    </source>
</evidence>
<dbReference type="PROSITE" id="PS51375">
    <property type="entry name" value="PPR"/>
    <property type="match status" value="1"/>
</dbReference>
<dbReference type="InterPro" id="IPR036063">
    <property type="entry name" value="Smr_dom_sf"/>
</dbReference>
<dbReference type="Pfam" id="PF01713">
    <property type="entry name" value="Smr"/>
    <property type="match status" value="1"/>
</dbReference>
<dbReference type="InterPro" id="IPR002625">
    <property type="entry name" value="Smr_dom"/>
</dbReference>
<sequence>MYGDALAACGKAQQWRRVLQLLADMEEVQLQPNARGLSAALQACQKSDQLFFAATLLRRLKLLGNPGDSSASLKRAAAALGLEEAELGRCLLFHLPRSGQELWEQGVALLRDAREKRFHLGPVVSEASIVACSDKGQWAMAWALLEDMRTEQLDPSNAAFALATQTPFAGTQKVRWEAALGLLREMQGRHLEPTAALYSTVMVSCQKAGQWKLCLEVLSQTCSAVALGIEAYVSAVIAFGQGQCWEHSLSILQEIQVKHSSTLQLKPMLNMYNAVLSSCAHCGAWEQGLALLSEMQSHGPKPDAVAYYMVIRLCQKCDQWALAEQLTSAMSKVGLPSGYKAKAAHDRYKVASRLVSNEIEQTAIWFAESVELCFFNPWLDNSTLDLHGMPRPVARAAVVVALDRAASTSLEELHIITGRGLNSLRGKGVLKPTALKVLGCLGVRAQISVLNPGQLNVPLREILGLLASRPSDDSRTQLQWLASRVTMK</sequence>
<evidence type="ECO:0000256" key="2">
    <source>
        <dbReference type="PROSITE-ProRule" id="PRU00708"/>
    </source>
</evidence>
<evidence type="ECO:0000313" key="4">
    <source>
        <dbReference type="EMBL" id="CAE8705315.1"/>
    </source>
</evidence>
<dbReference type="EMBL" id="CAJNNW010030948">
    <property type="protein sequence ID" value="CAE8705315.1"/>
    <property type="molecule type" value="Genomic_DNA"/>
</dbReference>
<dbReference type="PANTHER" id="PTHR47447">
    <property type="entry name" value="OS03G0856100 PROTEIN"/>
    <property type="match status" value="1"/>
</dbReference>
<feature type="domain" description="Smr" evidence="3">
    <location>
        <begin position="384"/>
        <end position="463"/>
    </location>
</feature>
<comment type="caution">
    <text evidence="4">The sequence shown here is derived from an EMBL/GenBank/DDBJ whole genome shotgun (WGS) entry which is preliminary data.</text>
</comment>
<keyword evidence="1" id="KW-0677">Repeat</keyword>
<proteinExistence type="predicted"/>
<dbReference type="InterPro" id="IPR011990">
    <property type="entry name" value="TPR-like_helical_dom_sf"/>
</dbReference>
<name>A0A813KKU2_POLGL</name>
<dbReference type="Gene3D" id="1.25.40.10">
    <property type="entry name" value="Tetratricopeptide repeat domain"/>
    <property type="match status" value="2"/>
</dbReference>
<dbReference type="InterPro" id="IPR002885">
    <property type="entry name" value="PPR_rpt"/>
</dbReference>
<evidence type="ECO:0000256" key="1">
    <source>
        <dbReference type="ARBA" id="ARBA00022737"/>
    </source>
</evidence>
<dbReference type="SMART" id="SM00463">
    <property type="entry name" value="SMR"/>
    <property type="match status" value="1"/>
</dbReference>
<organism evidence="4 5">
    <name type="scientific">Polarella glacialis</name>
    <name type="common">Dinoflagellate</name>
    <dbReference type="NCBI Taxonomy" id="89957"/>
    <lineage>
        <taxon>Eukaryota</taxon>
        <taxon>Sar</taxon>
        <taxon>Alveolata</taxon>
        <taxon>Dinophyceae</taxon>
        <taxon>Suessiales</taxon>
        <taxon>Suessiaceae</taxon>
        <taxon>Polarella</taxon>
    </lineage>
</organism>
<reference evidence="4" key="1">
    <citation type="submission" date="2021-02" db="EMBL/GenBank/DDBJ databases">
        <authorList>
            <person name="Dougan E. K."/>
            <person name="Rhodes N."/>
            <person name="Thang M."/>
            <person name="Chan C."/>
        </authorList>
    </citation>
    <scope>NUCLEOTIDE SEQUENCE</scope>
</reference>
<dbReference type="Proteomes" id="UP000626109">
    <property type="component" value="Unassembled WGS sequence"/>
</dbReference>
<dbReference type="Pfam" id="PF01535">
    <property type="entry name" value="PPR"/>
    <property type="match status" value="1"/>
</dbReference>
<feature type="repeat" description="PPR" evidence="2">
    <location>
        <begin position="268"/>
        <end position="302"/>
    </location>
</feature>
<dbReference type="NCBIfam" id="TIGR00756">
    <property type="entry name" value="PPR"/>
    <property type="match status" value="1"/>
</dbReference>
<dbReference type="Gene3D" id="3.30.1370.110">
    <property type="match status" value="1"/>
</dbReference>
<dbReference type="PANTHER" id="PTHR47447:SF17">
    <property type="entry name" value="OS12G0638900 PROTEIN"/>
    <property type="match status" value="1"/>
</dbReference>
<gene>
    <name evidence="4" type="ORF">PGLA2088_LOCUS33633</name>
</gene>
<dbReference type="PROSITE" id="PS50828">
    <property type="entry name" value="SMR"/>
    <property type="match status" value="1"/>
</dbReference>
<dbReference type="AlphaFoldDB" id="A0A813KKU2"/>
<accession>A0A813KKU2</accession>
<evidence type="ECO:0000313" key="5">
    <source>
        <dbReference type="Proteomes" id="UP000626109"/>
    </source>
</evidence>
<dbReference type="SUPFAM" id="SSF160443">
    <property type="entry name" value="SMR domain-like"/>
    <property type="match status" value="1"/>
</dbReference>